<dbReference type="Proteomes" id="UP000091956">
    <property type="component" value="Unassembled WGS sequence"/>
</dbReference>
<gene>
    <name evidence="12" type="primary">PLB1_2</name>
    <name evidence="12" type="ORF">VE01_09044</name>
</gene>
<accession>A0A1B8GAM0</accession>
<dbReference type="PANTHER" id="PTHR10728:SF33">
    <property type="entry name" value="LYSOPHOSPHOLIPASE 1-RELATED"/>
    <property type="match status" value="1"/>
</dbReference>
<dbReference type="InterPro" id="IPR002642">
    <property type="entry name" value="LysoPLipase_cat_dom"/>
</dbReference>
<keyword evidence="13" id="KW-1185">Reference proteome</keyword>
<comment type="similarity">
    <text evidence="1 10">Belongs to the lysophospholipase family.</text>
</comment>
<dbReference type="EMBL" id="KV460261">
    <property type="protein sequence ID" value="OBT92870.1"/>
    <property type="molecule type" value="Genomic_DNA"/>
</dbReference>
<dbReference type="Pfam" id="PF01735">
    <property type="entry name" value="PLA2_B"/>
    <property type="match status" value="1"/>
</dbReference>
<keyword evidence="3" id="KW-0732">Signal</keyword>
<dbReference type="GO" id="GO:0004623">
    <property type="term" value="F:phospholipase A2 activity"/>
    <property type="evidence" value="ECO:0007669"/>
    <property type="project" value="TreeGrafter"/>
</dbReference>
<evidence type="ECO:0000256" key="6">
    <source>
        <dbReference type="ARBA" id="ARBA00023098"/>
    </source>
</evidence>
<dbReference type="Gene3D" id="3.40.1090.10">
    <property type="entry name" value="Cytosolic phospholipase A2 catalytic domain"/>
    <property type="match status" value="1"/>
</dbReference>
<name>A0A1B8GAM0_9PEZI</name>
<keyword evidence="7" id="KW-0325">Glycoprotein</keyword>
<evidence type="ECO:0000256" key="7">
    <source>
        <dbReference type="ARBA" id="ARBA00023180"/>
    </source>
</evidence>
<dbReference type="PROSITE" id="PS51210">
    <property type="entry name" value="PLA2C"/>
    <property type="match status" value="1"/>
</dbReference>
<dbReference type="STRING" id="342668.A0A1B8GAM0"/>
<evidence type="ECO:0000256" key="9">
    <source>
        <dbReference type="PROSITE-ProRule" id="PRU00555"/>
    </source>
</evidence>
<comment type="catalytic activity">
    <reaction evidence="8 10">
        <text>a 1-acyl-sn-glycero-3-phosphocholine + H2O = sn-glycerol 3-phosphocholine + a fatty acid + H(+)</text>
        <dbReference type="Rhea" id="RHEA:15177"/>
        <dbReference type="ChEBI" id="CHEBI:15377"/>
        <dbReference type="ChEBI" id="CHEBI:15378"/>
        <dbReference type="ChEBI" id="CHEBI:16870"/>
        <dbReference type="ChEBI" id="CHEBI:28868"/>
        <dbReference type="ChEBI" id="CHEBI:58168"/>
        <dbReference type="EC" id="3.1.1.5"/>
    </reaction>
</comment>
<evidence type="ECO:0000313" key="12">
    <source>
        <dbReference type="EMBL" id="OBT92870.1"/>
    </source>
</evidence>
<dbReference type="FunFam" id="3.40.1090.10:FF:000010">
    <property type="entry name" value="Lysophospholipase"/>
    <property type="match status" value="1"/>
</dbReference>
<feature type="domain" description="PLA2c" evidence="11">
    <location>
        <begin position="41"/>
        <end position="580"/>
    </location>
</feature>
<evidence type="ECO:0000259" key="11">
    <source>
        <dbReference type="PROSITE" id="PS51210"/>
    </source>
</evidence>
<evidence type="ECO:0000256" key="1">
    <source>
        <dbReference type="ARBA" id="ARBA00008780"/>
    </source>
</evidence>
<evidence type="ECO:0000256" key="10">
    <source>
        <dbReference type="RuleBase" id="RU362103"/>
    </source>
</evidence>
<evidence type="ECO:0000256" key="3">
    <source>
        <dbReference type="ARBA" id="ARBA00022729"/>
    </source>
</evidence>
<evidence type="ECO:0000256" key="8">
    <source>
        <dbReference type="ARBA" id="ARBA00049531"/>
    </source>
</evidence>
<keyword evidence="4 9" id="KW-0378">Hydrolase</keyword>
<dbReference type="AlphaFoldDB" id="A0A1B8GAM0"/>
<evidence type="ECO:0000256" key="5">
    <source>
        <dbReference type="ARBA" id="ARBA00022963"/>
    </source>
</evidence>
<dbReference type="GO" id="GO:0005829">
    <property type="term" value="C:cytosol"/>
    <property type="evidence" value="ECO:0007669"/>
    <property type="project" value="TreeGrafter"/>
</dbReference>
<dbReference type="RefSeq" id="XP_018126603.1">
    <property type="nucleotide sequence ID" value="XM_018278461.1"/>
</dbReference>
<dbReference type="InterPro" id="IPR016035">
    <property type="entry name" value="Acyl_Trfase/lysoPLipase"/>
</dbReference>
<dbReference type="GO" id="GO:0046475">
    <property type="term" value="P:glycerophospholipid catabolic process"/>
    <property type="evidence" value="ECO:0007669"/>
    <property type="project" value="TreeGrafter"/>
</dbReference>
<dbReference type="EC" id="3.1.1.5" evidence="2 10"/>
<dbReference type="GO" id="GO:0004622">
    <property type="term" value="F:phosphatidylcholine lysophospholipase activity"/>
    <property type="evidence" value="ECO:0007669"/>
    <property type="project" value="UniProtKB-EC"/>
</dbReference>
<evidence type="ECO:0000313" key="13">
    <source>
        <dbReference type="Proteomes" id="UP000091956"/>
    </source>
</evidence>
<evidence type="ECO:0000256" key="2">
    <source>
        <dbReference type="ARBA" id="ARBA00013274"/>
    </source>
</evidence>
<dbReference type="SUPFAM" id="SSF52151">
    <property type="entry name" value="FabD/lysophospholipase-like"/>
    <property type="match status" value="1"/>
</dbReference>
<organism evidence="12 13">
    <name type="scientific">Pseudogymnoascus verrucosus</name>
    <dbReference type="NCBI Taxonomy" id="342668"/>
    <lineage>
        <taxon>Eukaryota</taxon>
        <taxon>Fungi</taxon>
        <taxon>Dikarya</taxon>
        <taxon>Ascomycota</taxon>
        <taxon>Pezizomycotina</taxon>
        <taxon>Leotiomycetes</taxon>
        <taxon>Thelebolales</taxon>
        <taxon>Thelebolaceae</taxon>
        <taxon>Pseudogymnoascus</taxon>
    </lineage>
</organism>
<dbReference type="SMART" id="SM00022">
    <property type="entry name" value="PLAc"/>
    <property type="match status" value="1"/>
</dbReference>
<keyword evidence="5 9" id="KW-0442">Lipid degradation</keyword>
<sequence length="594" mass="63922">MFPGRSPMDVVAVVDPAAANLAAWKRATMQAPNNYAPAAVDCPSTRPTIRLAGSLSDNETAWLEVRRNNTIWAMRNFLGRANITGLDTNAYIDNIARNASELPNIGIAISGGGYRALMNGAGALAAFDNRTTNSTNQGQLGGLLQATTYLTGLSGGSWLVGSLYVNNFTSVQDIINTGSLWQFDNSILKGPTTLSTTDYYNTLYNDVNSKADAGFNTTITDYWGLSLSFQLVNPTNGGPAYTFSSIADDPGFAAANEPMPIIVADERAPGQLLIPANTTIYEFNPWEIGTFDPTTFGFAPLRYVGSNFSGGVLPPSEACVRGVDNAGFVMGTSSSLFNQLYLTVNATSGVSDRVRSSISNILQNVGESNSDIADWPNPFYGYNNKTNLNSQSKSLTLVDGGEDLQNIPLHPLLQPIRHVDIIFAVDASADTSANWPNGTAMVASFQRSLNTSLENGTVFPSIPDQNTFINLGLNTRPTFFGCNASNMTGPSPLIVYLPNHPYVYYSNVSTFDLSYNNTERNNIIQNGYDVATMGNGTVDEQWPTCVGCAILSRSLSRTGTNVPDVCAQCFNRYCWNGTVNSTTPAPYEPITVLK</sequence>
<reference evidence="13" key="2">
    <citation type="journal article" date="2018" name="Nat. Commun.">
        <title>Extreme sensitivity to ultraviolet light in the fungal pathogen causing white-nose syndrome of bats.</title>
        <authorList>
            <person name="Palmer J.M."/>
            <person name="Drees K.P."/>
            <person name="Foster J.T."/>
            <person name="Lindner D.L."/>
        </authorList>
    </citation>
    <scope>NUCLEOTIDE SEQUENCE [LARGE SCALE GENOMIC DNA]</scope>
    <source>
        <strain evidence="13">UAMH 10579</strain>
    </source>
</reference>
<protein>
    <recommendedName>
        <fullName evidence="2 10">Lysophospholipase</fullName>
        <ecNumber evidence="2 10">3.1.1.5</ecNumber>
    </recommendedName>
</protein>
<keyword evidence="6 9" id="KW-0443">Lipid metabolism</keyword>
<dbReference type="GO" id="GO:0005783">
    <property type="term" value="C:endoplasmic reticulum"/>
    <property type="evidence" value="ECO:0007669"/>
    <property type="project" value="TreeGrafter"/>
</dbReference>
<dbReference type="PANTHER" id="PTHR10728">
    <property type="entry name" value="CYTOSOLIC PHOSPHOLIPASE A2"/>
    <property type="match status" value="1"/>
</dbReference>
<evidence type="ECO:0000256" key="4">
    <source>
        <dbReference type="ARBA" id="ARBA00022801"/>
    </source>
</evidence>
<dbReference type="GeneID" id="28842430"/>
<proteinExistence type="inferred from homology"/>
<reference evidence="12 13" key="1">
    <citation type="submission" date="2016-03" db="EMBL/GenBank/DDBJ databases">
        <title>Comparative genomics of Pseudogymnoascus destructans, the fungus causing white-nose syndrome of bats.</title>
        <authorList>
            <person name="Palmer J.M."/>
            <person name="Drees K.P."/>
            <person name="Foster J.T."/>
            <person name="Lindner D.L."/>
        </authorList>
    </citation>
    <scope>NUCLEOTIDE SEQUENCE [LARGE SCALE GENOMIC DNA]</scope>
    <source>
        <strain evidence="12 13">UAMH 10579</strain>
    </source>
</reference>